<keyword evidence="3" id="KW-1185">Reference proteome</keyword>
<evidence type="ECO:0000313" key="2">
    <source>
        <dbReference type="EMBL" id="MDY0882813.1"/>
    </source>
</evidence>
<dbReference type="InterPro" id="IPR058713">
    <property type="entry name" value="DMF_alpha_dom"/>
</dbReference>
<sequence>MYQLDPSRIDLAEEFRHNPYGRHSGELQRLINMFRSGPFAGKYVLIRETRQWPARWKLGRFGETPQAPITLIGLEFDNFEAAEWAVFKLRWKGHTGQDLPWE</sequence>
<dbReference type="EMBL" id="JAXCLW010000002">
    <property type="protein sequence ID" value="MDY0882813.1"/>
    <property type="molecule type" value="Genomic_DNA"/>
</dbReference>
<dbReference type="RefSeq" id="WP_320507874.1">
    <property type="nucleotide sequence ID" value="NZ_JAXCLW010000002.1"/>
</dbReference>
<organism evidence="2 3">
    <name type="scientific">Dongia soli</name>
    <dbReference type="NCBI Taxonomy" id="600628"/>
    <lineage>
        <taxon>Bacteria</taxon>
        <taxon>Pseudomonadati</taxon>
        <taxon>Pseudomonadota</taxon>
        <taxon>Alphaproteobacteria</taxon>
        <taxon>Rhodospirillales</taxon>
        <taxon>Dongiaceae</taxon>
        <taxon>Dongia</taxon>
    </lineage>
</organism>
<comment type="caution">
    <text evidence="2">The sequence shown here is derived from an EMBL/GenBank/DDBJ whole genome shotgun (WGS) entry which is preliminary data.</text>
</comment>
<gene>
    <name evidence="2" type="ORF">SMD27_08155</name>
</gene>
<dbReference type="Pfam" id="PF26354">
    <property type="entry name" value="DMF_alpha"/>
    <property type="match status" value="1"/>
</dbReference>
<dbReference type="Proteomes" id="UP001279642">
    <property type="component" value="Unassembled WGS sequence"/>
</dbReference>
<evidence type="ECO:0000259" key="1">
    <source>
        <dbReference type="Pfam" id="PF26354"/>
    </source>
</evidence>
<feature type="domain" description="N,N-dimethylformamidase alpha subunit" evidence="1">
    <location>
        <begin position="10"/>
        <end position="93"/>
    </location>
</feature>
<evidence type="ECO:0000313" key="3">
    <source>
        <dbReference type="Proteomes" id="UP001279642"/>
    </source>
</evidence>
<proteinExistence type="predicted"/>
<name>A0ABU5EBH2_9PROT</name>
<protein>
    <recommendedName>
        <fullName evidence="1">N,N-dimethylformamidase alpha subunit domain-containing protein</fullName>
    </recommendedName>
</protein>
<accession>A0ABU5EBH2</accession>
<reference evidence="2 3" key="1">
    <citation type="journal article" date="2016" name="Antonie Van Leeuwenhoek">
        <title>Dongia soli sp. nov., isolated from soil from Dokdo, Korea.</title>
        <authorList>
            <person name="Kim D.U."/>
            <person name="Lee H."/>
            <person name="Kim H."/>
            <person name="Kim S.G."/>
            <person name="Ka J.O."/>
        </authorList>
    </citation>
    <scope>NUCLEOTIDE SEQUENCE [LARGE SCALE GENOMIC DNA]</scope>
    <source>
        <strain evidence="2 3">D78</strain>
    </source>
</reference>